<dbReference type="OrthoDB" id="9770030at2"/>
<accession>W9G1E5</accession>
<comment type="caution">
    <text evidence="2">The sequence shown here is derived from an EMBL/GenBank/DDBJ whole genome shotgun (WGS) entry which is preliminary data.</text>
</comment>
<name>W9G1E5_9MICO</name>
<dbReference type="Gene3D" id="3.40.250.10">
    <property type="entry name" value="Rhodanese-like domain"/>
    <property type="match status" value="1"/>
</dbReference>
<keyword evidence="1" id="KW-0808">Transferase</keyword>
<dbReference type="RefSeq" id="WP_051511168.1">
    <property type="nucleotide sequence ID" value="NZ_AWSA01000073.1"/>
</dbReference>
<dbReference type="STRING" id="1386089.N865_20880"/>
<dbReference type="EMBL" id="AWSA01000073">
    <property type="protein sequence ID" value="EWS99769.1"/>
    <property type="molecule type" value="Genomic_DNA"/>
</dbReference>
<dbReference type="InterPro" id="IPR036873">
    <property type="entry name" value="Rhodanese-like_dom_sf"/>
</dbReference>
<gene>
    <name evidence="2" type="ORF">N865_20880</name>
</gene>
<dbReference type="GO" id="GO:0004792">
    <property type="term" value="F:thiosulfate-cyanide sulfurtransferase activity"/>
    <property type="evidence" value="ECO:0007669"/>
    <property type="project" value="TreeGrafter"/>
</dbReference>
<evidence type="ECO:0000313" key="3">
    <source>
        <dbReference type="Proteomes" id="UP000019489"/>
    </source>
</evidence>
<dbReference type="SUPFAM" id="SSF52821">
    <property type="entry name" value="Rhodanese/Cell cycle control phosphatase"/>
    <property type="match status" value="1"/>
</dbReference>
<proteinExistence type="predicted"/>
<dbReference type="PANTHER" id="PTHR11364">
    <property type="entry name" value="THIOSULFATE SULFERTANSFERASE"/>
    <property type="match status" value="1"/>
</dbReference>
<evidence type="ECO:0000256" key="1">
    <source>
        <dbReference type="ARBA" id="ARBA00022679"/>
    </source>
</evidence>
<protein>
    <submittedName>
        <fullName evidence="2">Uncharacterized protein</fullName>
    </submittedName>
</protein>
<dbReference type="InterPro" id="IPR045078">
    <property type="entry name" value="TST/MPST-like"/>
</dbReference>
<sequence length="110" mass="12470">MDDLVSVDWLAEHLDDPRLRVFDAAIQVRRRLWLPTIRSGRREWEREHIPGSAFANLFDLSDPDRPKRSMTMPTASWFAARAGALGVADDSQVCRRRVGSASFSSVADTR</sequence>
<organism evidence="2 3">
    <name type="scientific">Intrasporangium oryzae NRRL B-24470</name>
    <dbReference type="NCBI Taxonomy" id="1386089"/>
    <lineage>
        <taxon>Bacteria</taxon>
        <taxon>Bacillati</taxon>
        <taxon>Actinomycetota</taxon>
        <taxon>Actinomycetes</taxon>
        <taxon>Micrococcales</taxon>
        <taxon>Intrasporangiaceae</taxon>
        <taxon>Intrasporangium</taxon>
    </lineage>
</organism>
<evidence type="ECO:0000313" key="2">
    <source>
        <dbReference type="EMBL" id="EWS99769.1"/>
    </source>
</evidence>
<reference evidence="2 3" key="1">
    <citation type="submission" date="2013-08" db="EMBL/GenBank/DDBJ databases">
        <title>Intrasporangium oryzae NRRL B-24470.</title>
        <authorList>
            <person name="Liu H."/>
            <person name="Wang G."/>
        </authorList>
    </citation>
    <scope>NUCLEOTIDE SEQUENCE [LARGE SCALE GENOMIC DNA]</scope>
    <source>
        <strain evidence="2 3">NRRL B-24470</strain>
    </source>
</reference>
<keyword evidence="3" id="KW-1185">Reference proteome</keyword>
<dbReference type="PANTHER" id="PTHR11364:SF27">
    <property type="entry name" value="SULFURTRANSFERASE"/>
    <property type="match status" value="1"/>
</dbReference>
<dbReference type="AlphaFoldDB" id="W9G1E5"/>
<dbReference type="eggNOG" id="COG2897">
    <property type="taxonomic scope" value="Bacteria"/>
</dbReference>
<dbReference type="Proteomes" id="UP000019489">
    <property type="component" value="Unassembled WGS sequence"/>
</dbReference>